<comment type="similarity">
    <text evidence="1 5">Belongs to the peptidase S8 family.</text>
</comment>
<protein>
    <submittedName>
        <fullName evidence="10">Cyanobactin maturation PatA/PatG family protease</fullName>
    </submittedName>
</protein>
<sequence length="742" mass="76737">MSRNAAAERSDTVMVAVVDGVPDLKAPALVDRSVTMETSLIPPACEAPDDHGTDVCGLIFDTAEALGDGATPLSALALPIFFSAGPGQPGARMASQLDLARALNLAVARGASIVNVSAGQRTSTADAGSHLEDALAHCEREDVLVIAAVGNDGCACLHVPAAVPTVLAVGAMDADGRPHDSSNWGDSYGTHGLMAPGVGIALTDRHGRSAKRTGTSYATAIVSGVAAHLLHLSRQAGYDLRAADIRAVLIESADPCVPDRDGACERLLAGRLNIAAAIRHLHDRGRANARVVRSSAPRAIVPSNTVSSNAVSSDTVFSGSASSGSASDGAGFSDFVTPSAMRGDRCPAHISHPANKRERPMQTPTASETAVTPSGDTGHAADPGLAAAPLPQGPAAPMTNTPVAFAQSSAPQGVSLQGMAPSAHDGMPAAEGGAAGLNKSGLHESGLKDTGPTEGAVVPSQAEGAPVEQSGCGCGGGEAPQTVYALGALWFDFGTEARYDAIVQAIGDPVKANTPAELIKFLSDNLEYAGGITFILMQDQIPLYAIQPAGTFAVPVYKAVLGALSSALDSGGDMQRVSVPGIVGGTTRLMNGMTLPVLVPDLRGMYQWKSEDLVSSVRAAADAEDVPEDVILNFLARVYDELRNLGTTPQDRAINFAATNAYQAATVFRDCATRKLELFAIRVAKSPICRPDSDCWDVHLQMFDPENDRRAGRIYRFTVDVSETLPVTVGPIRSWAAPLSQL</sequence>
<evidence type="ECO:0000256" key="4">
    <source>
        <dbReference type="ARBA" id="ARBA00022825"/>
    </source>
</evidence>
<evidence type="ECO:0000256" key="2">
    <source>
        <dbReference type="ARBA" id="ARBA00022670"/>
    </source>
</evidence>
<evidence type="ECO:0000259" key="9">
    <source>
        <dbReference type="Pfam" id="PF18065"/>
    </source>
</evidence>
<dbReference type="InterPro" id="IPR040483">
    <property type="entry name" value="PatG_dom"/>
</dbReference>
<dbReference type="AlphaFoldDB" id="A0A3M0CS54"/>
<dbReference type="PANTHER" id="PTHR43806:SF11">
    <property type="entry name" value="CEREVISIN-RELATED"/>
    <property type="match status" value="1"/>
</dbReference>
<evidence type="ECO:0000256" key="6">
    <source>
        <dbReference type="SAM" id="MobiDB-lite"/>
    </source>
</evidence>
<feature type="compositionally biased region" description="Low complexity" evidence="6">
    <location>
        <begin position="312"/>
        <end position="335"/>
    </location>
</feature>
<dbReference type="RefSeq" id="WP_170163608.1">
    <property type="nucleotide sequence ID" value="NZ_REFR01000009.1"/>
</dbReference>
<dbReference type="Pfam" id="PF00082">
    <property type="entry name" value="Peptidase_S8"/>
    <property type="match status" value="1"/>
</dbReference>
<evidence type="ECO:0000259" key="7">
    <source>
        <dbReference type="Pfam" id="PF00082"/>
    </source>
</evidence>
<feature type="active site" description="Charge relay system" evidence="5">
    <location>
        <position position="216"/>
    </location>
</feature>
<dbReference type="InterPro" id="IPR000209">
    <property type="entry name" value="Peptidase_S8/S53_dom"/>
</dbReference>
<feature type="region of interest" description="Disordered" evidence="6">
    <location>
        <begin position="305"/>
        <end position="473"/>
    </location>
</feature>
<feature type="compositionally biased region" description="Polar residues" evidence="6">
    <location>
        <begin position="362"/>
        <end position="375"/>
    </location>
</feature>
<feature type="domain" description="PatG" evidence="8">
    <location>
        <begin position="483"/>
        <end position="583"/>
    </location>
</feature>
<evidence type="ECO:0000256" key="1">
    <source>
        <dbReference type="ARBA" id="ARBA00011073"/>
    </source>
</evidence>
<feature type="active site" description="Charge relay system" evidence="5">
    <location>
        <position position="51"/>
    </location>
</feature>
<feature type="active site" description="Charge relay system" evidence="5">
    <location>
        <position position="19"/>
    </location>
</feature>
<dbReference type="GO" id="GO:0006508">
    <property type="term" value="P:proteolysis"/>
    <property type="evidence" value="ECO:0007669"/>
    <property type="project" value="UniProtKB-KW"/>
</dbReference>
<organism evidence="10 11">
    <name type="scientific">Eilatimonas milleporae</name>
    <dbReference type="NCBI Taxonomy" id="911205"/>
    <lineage>
        <taxon>Bacteria</taxon>
        <taxon>Pseudomonadati</taxon>
        <taxon>Pseudomonadota</taxon>
        <taxon>Alphaproteobacteria</taxon>
        <taxon>Kordiimonadales</taxon>
        <taxon>Kordiimonadaceae</taxon>
        <taxon>Eilatimonas</taxon>
    </lineage>
</organism>
<name>A0A3M0CS54_9PROT</name>
<dbReference type="EMBL" id="REFR01000009">
    <property type="protein sequence ID" value="RMB12348.1"/>
    <property type="molecule type" value="Genomic_DNA"/>
</dbReference>
<dbReference type="PANTHER" id="PTHR43806">
    <property type="entry name" value="PEPTIDASE S8"/>
    <property type="match status" value="1"/>
</dbReference>
<keyword evidence="11" id="KW-1185">Reference proteome</keyword>
<feature type="compositionally biased region" description="Polar residues" evidence="6">
    <location>
        <begin position="398"/>
        <end position="415"/>
    </location>
</feature>
<dbReference type="InterPro" id="IPR023830">
    <property type="entry name" value="Peptidase_S8A_PatG"/>
</dbReference>
<dbReference type="Proteomes" id="UP000271227">
    <property type="component" value="Unassembled WGS sequence"/>
</dbReference>
<dbReference type="Pfam" id="PF18047">
    <property type="entry name" value="PatG_D"/>
    <property type="match status" value="1"/>
</dbReference>
<proteinExistence type="inferred from homology"/>
<dbReference type="InParanoid" id="A0A3M0CS54"/>
<accession>A0A3M0CS54</accession>
<evidence type="ECO:0000313" key="11">
    <source>
        <dbReference type="Proteomes" id="UP000271227"/>
    </source>
</evidence>
<gene>
    <name evidence="10" type="ORF">BXY39_0844</name>
</gene>
<dbReference type="InterPro" id="IPR050131">
    <property type="entry name" value="Peptidase_S8_subtilisin-like"/>
</dbReference>
<dbReference type="NCBIfam" id="TIGR03895">
    <property type="entry name" value="protease_PatA"/>
    <property type="match status" value="1"/>
</dbReference>
<dbReference type="Pfam" id="PF18065">
    <property type="entry name" value="PatG_C"/>
    <property type="match status" value="1"/>
</dbReference>
<reference evidence="10 11" key="1">
    <citation type="submission" date="2018-10" db="EMBL/GenBank/DDBJ databases">
        <title>Genomic Encyclopedia of Archaeal and Bacterial Type Strains, Phase II (KMG-II): from individual species to whole genera.</title>
        <authorList>
            <person name="Goeker M."/>
        </authorList>
    </citation>
    <scope>NUCLEOTIDE SEQUENCE [LARGE SCALE GENOMIC DNA]</scope>
    <source>
        <strain evidence="10 11">DSM 25217</strain>
    </source>
</reference>
<comment type="caution">
    <text evidence="10">The sequence shown here is derived from an EMBL/GenBank/DDBJ whole genome shotgun (WGS) entry which is preliminary data.</text>
</comment>
<feature type="domain" description="PatG C-terminal" evidence="9">
    <location>
        <begin position="624"/>
        <end position="735"/>
    </location>
</feature>
<keyword evidence="3 5" id="KW-0378">Hydrolase</keyword>
<dbReference type="SUPFAM" id="SSF52743">
    <property type="entry name" value="Subtilisin-like"/>
    <property type="match status" value="1"/>
</dbReference>
<evidence type="ECO:0000313" key="10">
    <source>
        <dbReference type="EMBL" id="RMB12348.1"/>
    </source>
</evidence>
<dbReference type="GO" id="GO:0004252">
    <property type="term" value="F:serine-type endopeptidase activity"/>
    <property type="evidence" value="ECO:0007669"/>
    <property type="project" value="UniProtKB-UniRule"/>
</dbReference>
<evidence type="ECO:0000259" key="8">
    <source>
        <dbReference type="Pfam" id="PF18047"/>
    </source>
</evidence>
<dbReference type="Gene3D" id="3.40.50.200">
    <property type="entry name" value="Peptidase S8/S53 domain"/>
    <property type="match status" value="1"/>
</dbReference>
<dbReference type="InterPro" id="IPR036852">
    <property type="entry name" value="Peptidase_S8/S53_dom_sf"/>
</dbReference>
<keyword evidence="4 5" id="KW-0720">Serine protease</keyword>
<dbReference type="InterPro" id="IPR040636">
    <property type="entry name" value="PatG_C"/>
</dbReference>
<evidence type="ECO:0000256" key="3">
    <source>
        <dbReference type="ARBA" id="ARBA00022801"/>
    </source>
</evidence>
<evidence type="ECO:0000256" key="5">
    <source>
        <dbReference type="PROSITE-ProRule" id="PRU01240"/>
    </source>
</evidence>
<dbReference type="PROSITE" id="PS51892">
    <property type="entry name" value="SUBTILASE"/>
    <property type="match status" value="1"/>
</dbReference>
<feature type="compositionally biased region" description="Low complexity" evidence="6">
    <location>
        <begin position="380"/>
        <end position="397"/>
    </location>
</feature>
<feature type="domain" description="Peptidase S8/S53" evidence="7">
    <location>
        <begin position="49"/>
        <end position="253"/>
    </location>
</feature>
<keyword evidence="2 5" id="KW-0645">Protease</keyword>